<comment type="caution">
    <text evidence="1">The sequence shown here is derived from an EMBL/GenBank/DDBJ whole genome shotgun (WGS) entry which is preliminary data.</text>
</comment>
<keyword evidence="2" id="KW-1185">Reference proteome</keyword>
<sequence length="1109" mass="116204">MTDRGLSVGSPARMDVYPHRSAMQAVRAFKDLLRELYVAAGRPALTAVTEHARILAAQAGAGHGPTRTAVAAMLRGDSGVPTESYAVLVGAALALTAGRDPAVVGDLVRAAWHTAHTTSRTLRGRRPGVPVGDADPFGLGVHRVDGSSNLPPYTRRPHDDGAAGIVAQARSGTTRILPIVGPPGSGRARTAWEAVRSLPDLWRIWRPDVDPAAAVAAAGPYTVVWLTDGADLLQPEAGPALAAAIQVLAEAPDRGPVLVVLILGPTPWAQLTDPPTPGEPDPHAAARSLLRGQAVVVPATFTTAELAALRSGADPVLRHAAATDDGQVTQVLADVQGRLRRYRQAPATVRAMLDAAVDARRFGHPPRIPAALLRHVVDDDAAALAAIAWATDAGLLIQDAPAADAVGPAYRLADAVHDAAASERMAMFPPAGFWDALTATVTDAAVLRTAGEHAERRGRTARAAHMYQLAMHGSDVAAITRLSILRERTGDHGGADALAVRAARLGHGAALERLAVAADEQGDAGRADALAHTAAGTGDTTLLCLLAGRCPGTARAEDLYRAAAEQGSAPAAAELALIAHARGDAGDVQRRSMQAAAGGDTSALRRIAEWHRAGGALDQAERFAVAAARQGSAFEHRVVREEQRWFGKPEAAASLLARIADIDGAALRRLQAGQAVSVTRTLAAGLRLACRRHTGPLRALAVDRHRHGDPADALRLAVIAARCTDPSALTELAMQLAAAADDEAAVRMAERAASFGDSTALRRLARLFRRRGDADEALRLLEHAAAGGDPDALFDLARTLHQRGDTEAAEPLYRAAARGGVGDAANALAQLLQDTDPAAAAGYAQRAERLGHPTAQRDLGQARERGGDLTAAAALYRRAADRGDDVAARLLARLWDRHQHRDAAMLATAAAGHGTPAILRHLADLRRSERPDEAAALSWSAYTHGDQQALLHLPHMRAEDDGDPARAERLALDTAVQHRRRAVADLGTVRALTGDVAGAERLYRKAAAAGVPADLRPVIRARLAADAPVPDAVAALYEQAGAHLVIARRDLANGDLRQAAARCILAANAADPDAIPQLVRLYRQAGDRVAADKVERYGLSDEGEPAPAW</sequence>
<dbReference type="PANTHER" id="PTHR11102">
    <property type="entry name" value="SEL-1-LIKE PROTEIN"/>
    <property type="match status" value="1"/>
</dbReference>
<dbReference type="InterPro" id="IPR006597">
    <property type="entry name" value="Sel1-like"/>
</dbReference>
<dbReference type="Proteomes" id="UP001500620">
    <property type="component" value="Unassembled WGS sequence"/>
</dbReference>
<accession>A0ABP8DEJ2</accession>
<name>A0ABP8DEJ2_9ACTN</name>
<dbReference type="SUPFAM" id="SSF81901">
    <property type="entry name" value="HCP-like"/>
    <property type="match status" value="3"/>
</dbReference>
<dbReference type="RefSeq" id="WP_345130843.1">
    <property type="nucleotide sequence ID" value="NZ_BAABAT010000016.1"/>
</dbReference>
<organism evidence="1 2">
    <name type="scientific">Dactylosporangium darangshiense</name>
    <dbReference type="NCBI Taxonomy" id="579108"/>
    <lineage>
        <taxon>Bacteria</taxon>
        <taxon>Bacillati</taxon>
        <taxon>Actinomycetota</taxon>
        <taxon>Actinomycetes</taxon>
        <taxon>Micromonosporales</taxon>
        <taxon>Micromonosporaceae</taxon>
        <taxon>Dactylosporangium</taxon>
    </lineage>
</organism>
<dbReference type="Gene3D" id="1.25.40.10">
    <property type="entry name" value="Tetratricopeptide repeat domain"/>
    <property type="match status" value="3"/>
</dbReference>
<protein>
    <recommendedName>
        <fullName evidence="3">Tetratricopeptide repeat protein</fullName>
    </recommendedName>
</protein>
<dbReference type="InterPro" id="IPR050767">
    <property type="entry name" value="Sel1_AlgK"/>
</dbReference>
<proteinExistence type="predicted"/>
<dbReference type="PANTHER" id="PTHR11102:SF160">
    <property type="entry name" value="ERAD-ASSOCIATED E3 UBIQUITIN-PROTEIN LIGASE COMPONENT HRD3"/>
    <property type="match status" value="1"/>
</dbReference>
<gene>
    <name evidence="1" type="ORF">GCM10022255_055970</name>
</gene>
<evidence type="ECO:0000313" key="2">
    <source>
        <dbReference type="Proteomes" id="UP001500620"/>
    </source>
</evidence>
<dbReference type="InterPro" id="IPR011990">
    <property type="entry name" value="TPR-like_helical_dom_sf"/>
</dbReference>
<dbReference type="EMBL" id="BAABAT010000016">
    <property type="protein sequence ID" value="GAA4253791.1"/>
    <property type="molecule type" value="Genomic_DNA"/>
</dbReference>
<dbReference type="SMART" id="SM00671">
    <property type="entry name" value="SEL1"/>
    <property type="match status" value="5"/>
</dbReference>
<evidence type="ECO:0000313" key="1">
    <source>
        <dbReference type="EMBL" id="GAA4253791.1"/>
    </source>
</evidence>
<reference evidence="2" key="1">
    <citation type="journal article" date="2019" name="Int. J. Syst. Evol. Microbiol.">
        <title>The Global Catalogue of Microorganisms (GCM) 10K type strain sequencing project: providing services to taxonomists for standard genome sequencing and annotation.</title>
        <authorList>
            <consortium name="The Broad Institute Genomics Platform"/>
            <consortium name="The Broad Institute Genome Sequencing Center for Infectious Disease"/>
            <person name="Wu L."/>
            <person name="Ma J."/>
        </authorList>
    </citation>
    <scope>NUCLEOTIDE SEQUENCE [LARGE SCALE GENOMIC DNA]</scope>
    <source>
        <strain evidence="2">JCM 17441</strain>
    </source>
</reference>
<evidence type="ECO:0008006" key="3">
    <source>
        <dbReference type="Google" id="ProtNLM"/>
    </source>
</evidence>